<sequence>MNPATNHDRISIQDYLAGETLSDQRHEYVAGIVYAPAGGSNRHNAIATHVTVFTAFAAAGVYDDVQLDESDASDQ</sequence>
<dbReference type="Gene3D" id="3.90.1570.10">
    <property type="entry name" value="tt1808, chain A"/>
    <property type="match status" value="1"/>
</dbReference>
<dbReference type="EMBL" id="CP036264">
    <property type="protein sequence ID" value="QEG00067.1"/>
    <property type="molecule type" value="Genomic_DNA"/>
</dbReference>
<evidence type="ECO:0000313" key="2">
    <source>
        <dbReference type="Proteomes" id="UP000321353"/>
    </source>
</evidence>
<organism evidence="1 2">
    <name type="scientific">Stieleria maiorica</name>
    <dbReference type="NCBI Taxonomy" id="2795974"/>
    <lineage>
        <taxon>Bacteria</taxon>
        <taxon>Pseudomonadati</taxon>
        <taxon>Planctomycetota</taxon>
        <taxon>Planctomycetia</taxon>
        <taxon>Pirellulales</taxon>
        <taxon>Pirellulaceae</taxon>
        <taxon>Stieleria</taxon>
    </lineage>
</organism>
<dbReference type="Proteomes" id="UP000321353">
    <property type="component" value="Chromosome"/>
</dbReference>
<dbReference type="KEGG" id="smam:Mal15_41350"/>
<dbReference type="AlphaFoldDB" id="A0A5B9MJ71"/>
<gene>
    <name evidence="1" type="ORF">Mal15_41350</name>
</gene>
<dbReference type="RefSeq" id="WP_199773694.1">
    <property type="nucleotide sequence ID" value="NZ_CP036264.1"/>
</dbReference>
<dbReference type="InterPro" id="IPR012296">
    <property type="entry name" value="Nuclease_put_TT1808"/>
</dbReference>
<reference evidence="1 2" key="1">
    <citation type="submission" date="2019-02" db="EMBL/GenBank/DDBJ databases">
        <title>Planctomycetal bacteria perform biofilm scaping via a novel small molecule.</title>
        <authorList>
            <person name="Jeske O."/>
            <person name="Boedeker C."/>
            <person name="Wiegand S."/>
            <person name="Breitling P."/>
            <person name="Kallscheuer N."/>
            <person name="Jogler M."/>
            <person name="Rohde M."/>
            <person name="Petersen J."/>
            <person name="Medema M.H."/>
            <person name="Surup F."/>
            <person name="Jogler C."/>
        </authorList>
    </citation>
    <scope>NUCLEOTIDE SEQUENCE [LARGE SCALE GENOMIC DNA]</scope>
    <source>
        <strain evidence="1 2">Mal15</strain>
    </source>
</reference>
<proteinExistence type="predicted"/>
<name>A0A5B9MJ71_9BACT</name>
<evidence type="ECO:0000313" key="1">
    <source>
        <dbReference type="EMBL" id="QEG00067.1"/>
    </source>
</evidence>
<protein>
    <submittedName>
        <fullName evidence="1">Uncharacterized protein</fullName>
    </submittedName>
</protein>
<accession>A0A5B9MJ71</accession>
<keyword evidence="2" id="KW-1185">Reference proteome</keyword>